<dbReference type="Pfam" id="PF01910">
    <property type="entry name" value="Thiamine_BP"/>
    <property type="match status" value="1"/>
</dbReference>
<comment type="similarity">
    <text evidence="1">Belongs to the UPF0045 family.</text>
</comment>
<evidence type="ECO:0000313" key="3">
    <source>
        <dbReference type="EMBL" id="TMI86547.1"/>
    </source>
</evidence>
<comment type="caution">
    <text evidence="3">The sequence shown here is derived from an EMBL/GenBank/DDBJ whole genome shotgun (WGS) entry which is preliminary data.</text>
</comment>
<evidence type="ECO:0000313" key="4">
    <source>
        <dbReference type="Proteomes" id="UP000318509"/>
    </source>
</evidence>
<dbReference type="SUPFAM" id="SSF89957">
    <property type="entry name" value="MTH1187/YkoF-like"/>
    <property type="match status" value="1"/>
</dbReference>
<proteinExistence type="inferred from homology"/>
<evidence type="ECO:0000256" key="1">
    <source>
        <dbReference type="ARBA" id="ARBA00010272"/>
    </source>
</evidence>
<gene>
    <name evidence="3" type="ORF">E6H00_18035</name>
</gene>
<dbReference type="InterPro" id="IPR051614">
    <property type="entry name" value="UPF0045_domain"/>
</dbReference>
<reference evidence="3 4" key="1">
    <citation type="journal article" date="2019" name="Nat. Microbiol.">
        <title>Mediterranean grassland soil C-N compound turnover is dependent on rainfall and depth, and is mediated by genomically divergent microorganisms.</title>
        <authorList>
            <person name="Diamond S."/>
            <person name="Andeer P.F."/>
            <person name="Li Z."/>
            <person name="Crits-Christoph A."/>
            <person name="Burstein D."/>
            <person name="Anantharaman K."/>
            <person name="Lane K.R."/>
            <person name="Thomas B.C."/>
            <person name="Pan C."/>
            <person name="Northen T.R."/>
            <person name="Banfield J.F."/>
        </authorList>
    </citation>
    <scope>NUCLEOTIDE SEQUENCE [LARGE SCALE GENOMIC DNA]</scope>
    <source>
        <strain evidence="3">NP_3</strain>
    </source>
</reference>
<dbReference type="GO" id="GO:0005829">
    <property type="term" value="C:cytosol"/>
    <property type="evidence" value="ECO:0007669"/>
    <property type="project" value="TreeGrafter"/>
</dbReference>
<dbReference type="AlphaFoldDB" id="A0A537JSN6"/>
<dbReference type="Gene3D" id="3.30.70.930">
    <property type="match status" value="1"/>
</dbReference>
<feature type="domain" description="Thiamine-binding protein" evidence="2">
    <location>
        <begin position="4"/>
        <end position="94"/>
    </location>
</feature>
<evidence type="ECO:0000259" key="2">
    <source>
        <dbReference type="Pfam" id="PF01910"/>
    </source>
</evidence>
<dbReference type="Proteomes" id="UP000318509">
    <property type="component" value="Unassembled WGS sequence"/>
</dbReference>
<dbReference type="PANTHER" id="PTHR33777:SF1">
    <property type="entry name" value="UPF0045 PROTEIN ECM15"/>
    <property type="match status" value="1"/>
</dbReference>
<name>A0A537JSN6_9BACT</name>
<dbReference type="NCBIfam" id="TIGR00106">
    <property type="entry name" value="MTH1187 family thiamine-binding protein"/>
    <property type="match status" value="1"/>
</dbReference>
<organism evidence="3 4">
    <name type="scientific">Candidatus Segetimicrobium genomatis</name>
    <dbReference type="NCBI Taxonomy" id="2569760"/>
    <lineage>
        <taxon>Bacteria</taxon>
        <taxon>Bacillati</taxon>
        <taxon>Candidatus Sysuimicrobiota</taxon>
        <taxon>Candidatus Sysuimicrobiia</taxon>
        <taxon>Candidatus Sysuimicrobiales</taxon>
        <taxon>Candidatus Segetimicrobiaceae</taxon>
        <taxon>Candidatus Segetimicrobium</taxon>
    </lineage>
</organism>
<sequence length="101" mass="10901">MAIMALSVTPIGTGSPSVGDYVADALRVIERSGLGYRLGAMHTEVEGELEQLLRLVPEIHQACFARGVKRVSTVIKIDDRRDAPSSIEGKVRSVAGRIQRA</sequence>
<dbReference type="InterPro" id="IPR002767">
    <property type="entry name" value="Thiamine_BP"/>
</dbReference>
<accession>A0A537JSN6</accession>
<dbReference type="EMBL" id="VBAK01000197">
    <property type="protein sequence ID" value="TMI86547.1"/>
    <property type="molecule type" value="Genomic_DNA"/>
</dbReference>
<dbReference type="PANTHER" id="PTHR33777">
    <property type="entry name" value="UPF0045 PROTEIN ECM15"/>
    <property type="match status" value="1"/>
</dbReference>
<dbReference type="InterPro" id="IPR029756">
    <property type="entry name" value="MTH1187/YkoF-like"/>
</dbReference>
<protein>
    <submittedName>
        <fullName evidence="3">MTH1187 family thiamine-binding protein</fullName>
    </submittedName>
</protein>